<gene>
    <name evidence="1" type="ORF">HY912_13820</name>
</gene>
<comment type="caution">
    <text evidence="1">The sequence shown here is derived from an EMBL/GenBank/DDBJ whole genome shotgun (WGS) entry which is preliminary data.</text>
</comment>
<protein>
    <submittedName>
        <fullName evidence="1">Uncharacterized protein</fullName>
    </submittedName>
</protein>
<dbReference type="EMBL" id="JACRDE010000361">
    <property type="protein sequence ID" value="MBI5250564.1"/>
    <property type="molecule type" value="Genomic_DNA"/>
</dbReference>
<reference evidence="1" key="1">
    <citation type="submission" date="2020-07" db="EMBL/GenBank/DDBJ databases">
        <title>Huge and variable diversity of episymbiotic CPR bacteria and DPANN archaea in groundwater ecosystems.</title>
        <authorList>
            <person name="He C.Y."/>
            <person name="Keren R."/>
            <person name="Whittaker M."/>
            <person name="Farag I.F."/>
            <person name="Doudna J."/>
            <person name="Cate J.H.D."/>
            <person name="Banfield J.F."/>
        </authorList>
    </citation>
    <scope>NUCLEOTIDE SEQUENCE</scope>
    <source>
        <strain evidence="1">NC_groundwater_1664_Pr3_B-0.1um_52_9</strain>
    </source>
</reference>
<accession>A0A9D6V2Y8</accession>
<dbReference type="Proteomes" id="UP000807825">
    <property type="component" value="Unassembled WGS sequence"/>
</dbReference>
<organism evidence="1 2">
    <name type="scientific">Desulfomonile tiedjei</name>
    <dbReference type="NCBI Taxonomy" id="2358"/>
    <lineage>
        <taxon>Bacteria</taxon>
        <taxon>Pseudomonadati</taxon>
        <taxon>Thermodesulfobacteriota</taxon>
        <taxon>Desulfomonilia</taxon>
        <taxon>Desulfomonilales</taxon>
        <taxon>Desulfomonilaceae</taxon>
        <taxon>Desulfomonile</taxon>
    </lineage>
</organism>
<proteinExistence type="predicted"/>
<evidence type="ECO:0000313" key="1">
    <source>
        <dbReference type="EMBL" id="MBI5250564.1"/>
    </source>
</evidence>
<name>A0A9D6V2Y8_9BACT</name>
<evidence type="ECO:0000313" key="2">
    <source>
        <dbReference type="Proteomes" id="UP000807825"/>
    </source>
</evidence>
<dbReference type="AlphaFoldDB" id="A0A9D6V2Y8"/>
<sequence>MKKIIILVIVAALSVVFLVEWASARGNHRSAIDRKWKQVQAWQEQQNKKFRAIEREAERSMREMNGSKSQWYVVPSNGYQRQCP</sequence>